<dbReference type="InterPro" id="IPR036047">
    <property type="entry name" value="F-box-like_dom_sf"/>
</dbReference>
<name>A0A7R9B719_TIMSH</name>
<dbReference type="PANTHER" id="PTHR20872">
    <property type="match status" value="1"/>
</dbReference>
<protein>
    <recommendedName>
        <fullName evidence="1">F-box domain-containing protein</fullName>
    </recommendedName>
</protein>
<dbReference type="Gene3D" id="1.20.1280.50">
    <property type="match status" value="1"/>
</dbReference>
<evidence type="ECO:0000259" key="1">
    <source>
        <dbReference type="PROSITE" id="PS50181"/>
    </source>
</evidence>
<dbReference type="Gene3D" id="3.80.10.10">
    <property type="entry name" value="Ribonuclease Inhibitor"/>
    <property type="match status" value="1"/>
</dbReference>
<dbReference type="SMART" id="SM00256">
    <property type="entry name" value="FBOX"/>
    <property type="match status" value="1"/>
</dbReference>
<reference evidence="2" key="1">
    <citation type="submission" date="2020-11" db="EMBL/GenBank/DDBJ databases">
        <authorList>
            <person name="Tran Van P."/>
        </authorList>
    </citation>
    <scope>NUCLEOTIDE SEQUENCE</scope>
</reference>
<dbReference type="PROSITE" id="PS50181">
    <property type="entry name" value="FBOX"/>
    <property type="match status" value="1"/>
</dbReference>
<dbReference type="PANTHER" id="PTHR20872:SF1">
    <property type="entry name" value="F-BOX DOMAIN-CONTAINING PROTEIN"/>
    <property type="match status" value="1"/>
</dbReference>
<sequence>MSVFSLNGFPYFFHENTAVFIDIEADQTNVDDESDDDGANNCGSWSQLPDLVVEQVFSYLTIRQRYYASLVCRSWSAAFDLQHVWATFTFDDSTLTRRKFNYYYGWQHVLDHMRLQNCLSRIGRNIRCLTFAPLVNFFNLYEFMNMFSYFAEQPPPANLGIGPNIRSLRFVFPCNMAVGDETEQAHIFGTGGKLLEALKRLMGNLPGLRHLELIDLMLDTREAQYLLDEVCSVCCTTLHTLAVVNTTKLNYQLLHVGVFLNLQVLVISPQNLGDDVVNLLANTALRHLHLVQNGYTPEDLVFKPVSSQVWSLCRLTNPQLAVHLEVEGPRNRDPLWQRKAPVHSVLYQSPHARVVSESILTVVDLYRHDLRIYGHRGLPKFNMAKSFHDRIDSLLLLLCRQCPYLHTLVPQTLCGIVRERISTSTVILLAYTAKNLLYFYVRRNAVILRCDWPENPEWTPEFYKWLRTSSRTYEAAEREVSQMIGRSWTLLSDRQFLITHVNQHHSPY</sequence>
<dbReference type="Pfam" id="PF12937">
    <property type="entry name" value="F-box-like"/>
    <property type="match status" value="1"/>
</dbReference>
<dbReference type="EMBL" id="OC007499">
    <property type="protein sequence ID" value="CAD7266716.1"/>
    <property type="molecule type" value="Genomic_DNA"/>
</dbReference>
<organism evidence="2">
    <name type="scientific">Timema shepardi</name>
    <name type="common">Walking stick</name>
    <dbReference type="NCBI Taxonomy" id="629360"/>
    <lineage>
        <taxon>Eukaryota</taxon>
        <taxon>Metazoa</taxon>
        <taxon>Ecdysozoa</taxon>
        <taxon>Arthropoda</taxon>
        <taxon>Hexapoda</taxon>
        <taxon>Insecta</taxon>
        <taxon>Pterygota</taxon>
        <taxon>Neoptera</taxon>
        <taxon>Polyneoptera</taxon>
        <taxon>Phasmatodea</taxon>
        <taxon>Timematodea</taxon>
        <taxon>Timematoidea</taxon>
        <taxon>Timematidae</taxon>
        <taxon>Timema</taxon>
    </lineage>
</organism>
<dbReference type="InterPro" id="IPR001810">
    <property type="entry name" value="F-box_dom"/>
</dbReference>
<accession>A0A7R9B719</accession>
<dbReference type="SUPFAM" id="SSF81383">
    <property type="entry name" value="F-box domain"/>
    <property type="match status" value="1"/>
</dbReference>
<proteinExistence type="predicted"/>
<dbReference type="SUPFAM" id="SSF52047">
    <property type="entry name" value="RNI-like"/>
    <property type="match status" value="1"/>
</dbReference>
<dbReference type="AlphaFoldDB" id="A0A7R9B719"/>
<evidence type="ECO:0000313" key="2">
    <source>
        <dbReference type="EMBL" id="CAD7266716.1"/>
    </source>
</evidence>
<dbReference type="InterPro" id="IPR032675">
    <property type="entry name" value="LRR_dom_sf"/>
</dbReference>
<feature type="domain" description="F-box" evidence="1">
    <location>
        <begin position="42"/>
        <end position="88"/>
    </location>
</feature>
<gene>
    <name evidence="2" type="ORF">TSIB3V08_LOCUS10731</name>
</gene>